<dbReference type="AlphaFoldDB" id="A0A9D3UIT1"/>
<comment type="caution">
    <text evidence="1">The sequence shown here is derived from an EMBL/GenBank/DDBJ whole genome shotgun (WGS) entry which is preliminary data.</text>
</comment>
<sequence length="180" mass="20922">MEVVGRIELDEILNLEELLQQQKSRSKWLRCRDRNTRYFHSQTSARQRGNRIKALLLEDGSSCFNPDVLRDLAVVFYSKLYQENFVSPKPFQVRNCFPQLSIHEISALTADISLEEVLHALFGMDQLKAPRVEVRGVGPLKQWFVGNEPIKEDMYVVNMVNQYGEWSRQRLEACHPGNIV</sequence>
<proteinExistence type="predicted"/>
<gene>
    <name evidence="1" type="ORF">J1N35_036751</name>
</gene>
<dbReference type="EMBL" id="JAIQCV010000011">
    <property type="protein sequence ID" value="KAH1045967.1"/>
    <property type="molecule type" value="Genomic_DNA"/>
</dbReference>
<keyword evidence="2" id="KW-1185">Reference proteome</keyword>
<dbReference type="Proteomes" id="UP000828251">
    <property type="component" value="Unassembled WGS sequence"/>
</dbReference>
<reference evidence="1 2" key="1">
    <citation type="journal article" date="2021" name="Plant Biotechnol. J.">
        <title>Multi-omics assisted identification of the key and species-specific regulatory components of drought-tolerant mechanisms in Gossypium stocksii.</title>
        <authorList>
            <person name="Yu D."/>
            <person name="Ke L."/>
            <person name="Zhang D."/>
            <person name="Wu Y."/>
            <person name="Sun Y."/>
            <person name="Mei J."/>
            <person name="Sun J."/>
            <person name="Sun Y."/>
        </authorList>
    </citation>
    <scope>NUCLEOTIDE SEQUENCE [LARGE SCALE GENOMIC DNA]</scope>
    <source>
        <strain evidence="2">cv. E1</strain>
        <tissue evidence="1">Leaf</tissue>
    </source>
</reference>
<dbReference type="OrthoDB" id="1428983at2759"/>
<protein>
    <submittedName>
        <fullName evidence="1">Uncharacterized protein</fullName>
    </submittedName>
</protein>
<evidence type="ECO:0000313" key="2">
    <source>
        <dbReference type="Proteomes" id="UP000828251"/>
    </source>
</evidence>
<accession>A0A9D3UIT1</accession>
<organism evidence="1 2">
    <name type="scientific">Gossypium stocksii</name>
    <dbReference type="NCBI Taxonomy" id="47602"/>
    <lineage>
        <taxon>Eukaryota</taxon>
        <taxon>Viridiplantae</taxon>
        <taxon>Streptophyta</taxon>
        <taxon>Embryophyta</taxon>
        <taxon>Tracheophyta</taxon>
        <taxon>Spermatophyta</taxon>
        <taxon>Magnoliopsida</taxon>
        <taxon>eudicotyledons</taxon>
        <taxon>Gunneridae</taxon>
        <taxon>Pentapetalae</taxon>
        <taxon>rosids</taxon>
        <taxon>malvids</taxon>
        <taxon>Malvales</taxon>
        <taxon>Malvaceae</taxon>
        <taxon>Malvoideae</taxon>
        <taxon>Gossypium</taxon>
    </lineage>
</organism>
<evidence type="ECO:0000313" key="1">
    <source>
        <dbReference type="EMBL" id="KAH1045967.1"/>
    </source>
</evidence>
<name>A0A9D3UIT1_9ROSI</name>